<feature type="domain" description="PAS" evidence="7">
    <location>
        <begin position="610"/>
        <end position="679"/>
    </location>
</feature>
<evidence type="ECO:0000259" key="6">
    <source>
        <dbReference type="SMART" id="SM00062"/>
    </source>
</evidence>
<feature type="domain" description="Signal transduction histidine kinase dimerisation/phosphoacceptor" evidence="9">
    <location>
        <begin position="746"/>
        <end position="811"/>
    </location>
</feature>
<dbReference type="SUPFAM" id="SSF55785">
    <property type="entry name" value="PYP-like sensor domain (PAS domain)"/>
    <property type="match status" value="1"/>
</dbReference>
<dbReference type="Pfam" id="PF02518">
    <property type="entry name" value="HATPase_c"/>
    <property type="match status" value="1"/>
</dbReference>
<dbReference type="Gene3D" id="3.30.565.10">
    <property type="entry name" value="Histidine kinase-like ATPase, C-terminal domain"/>
    <property type="match status" value="1"/>
</dbReference>
<evidence type="ECO:0000256" key="2">
    <source>
        <dbReference type="ARBA" id="ARBA00012438"/>
    </source>
</evidence>
<keyword evidence="3" id="KW-0597">Phosphoprotein</keyword>
<dbReference type="SMART" id="SM00387">
    <property type="entry name" value="HATPase_c"/>
    <property type="match status" value="1"/>
</dbReference>
<evidence type="ECO:0000259" key="7">
    <source>
        <dbReference type="SMART" id="SM00091"/>
    </source>
</evidence>
<evidence type="ECO:0000256" key="3">
    <source>
        <dbReference type="ARBA" id="ARBA00022553"/>
    </source>
</evidence>
<dbReference type="PRINTS" id="PR00344">
    <property type="entry name" value="BCTRLSENSOR"/>
</dbReference>
<sequence>MRITKLMPARRALASLLLCAFAIGLAGCAMQNIQLLDDDAPVIQTFRDIPGITADEVAKIEALLATREVFTYGSLPSMDMFELPNGPPDGYFPDPSMSEPIPWPYGGYDGFAPRLCELLSGLFGIPFIPEMYDWHELKTGVDYKAIDFTGAINMTPDLGHRYYMTSPIAGNRLTVFVKEDGVEILSEHDLMGLRLGFYAGSSIGQITRNAFPRIDFEAVEIDTAWEMANMLTSGAIDAFILDTADVFAFYEYDGIKKVASFPYVYVPVTVSTADPELAPVISAITKYMMARGLDEVERLYGIGEHAYSAHVFGQLLNDDERAYIARLESSGEAVPVGFSTNRYPIAYYDANSKEFRGIAADILEEITLLSRIEFRIPHDETVVWTDLVELLDSGEIKLLSQLIRTPPREGYYLWPENHYFTSRYAFISNVQYPYLKINEVSYVNVGVVAGSAEETRYREWFLDDTDYKTYASTDEALTALERGEIDLFLCLDYTLLYETNYRENPNQRINILFDTPTERVYFGLNLNEQTLCSIIEKAQSVVNTERIVRDWTSRVFDQSKKIAEERAQAYAIFIVTLLVLLGGLMLFLIRYLVLTKKMKAQAQTEQEAHSSLQSLLDITPAGIVVVSRDTEEIIYANEVALRMFDVESLEKDVQGRNVLSFMTEFQPDGVKSSDYLAELWRLGEAVVELQCQKLSGVVFVARLAYCLINYNGIVASVNVMEDLTAEKEYQQMLRDTALKEQEANQLKSRFLAMVSHEIRTPMNAIIGMAELALRESDTDARTRNILTIKQAGSNLLAIINDILDFSKIEAGKLDITPAEYSVSTLLNDVVSIISMRTDDTQIDFTVKVDGSIPKTLIGDETRVRQAILNLLTNAVKYTEKGFVTLGLYGSFADDGETVELTIEVADSGIGIKPENIDKLFTDFTQFEHARNKGVEGVGLGLAITSSIVKTMGGHIAVESEYGKGSTFTLTLPQRYDSREPLVPASDEGEKNEPASDEGEGEKNLLVFDAGNADMLHGIFGMAAYDTAGESAARFTAPDARVLIVDDMKTNRYVAKGLLAPYEMTVDLCASGPEALAAVQSVDYDLVFMDHKMPGMDGVEATLRIRDMGRRDERFKELPIVALTANVVSGMAEMFMVNGFNDFLPKPIETIRLNSILERWIPKEKQVK</sequence>
<dbReference type="SUPFAM" id="SSF47384">
    <property type="entry name" value="Homodimeric domain of signal transducing histidine kinase"/>
    <property type="match status" value="1"/>
</dbReference>
<proteinExistence type="predicted"/>
<comment type="catalytic activity">
    <reaction evidence="1">
        <text>ATP + protein L-histidine = ADP + protein N-phospho-L-histidine.</text>
        <dbReference type="EC" id="2.7.13.3"/>
    </reaction>
</comment>
<evidence type="ECO:0000313" key="11">
    <source>
        <dbReference type="EMBL" id="AGS52656.1"/>
    </source>
</evidence>
<evidence type="ECO:0000259" key="8">
    <source>
        <dbReference type="SMART" id="SM00387"/>
    </source>
</evidence>
<dbReference type="SMART" id="SM00388">
    <property type="entry name" value="HisKA"/>
    <property type="match status" value="1"/>
</dbReference>
<feature type="domain" description="Histidine kinase/HSP90-like ATPase" evidence="8">
    <location>
        <begin position="858"/>
        <end position="975"/>
    </location>
</feature>
<organism evidence="11">
    <name type="scientific">uncultured bacterium contig00045</name>
    <dbReference type="NCBI Taxonomy" id="1181531"/>
    <lineage>
        <taxon>Bacteria</taxon>
        <taxon>environmental samples</taxon>
    </lineage>
</organism>
<dbReference type="FunFam" id="3.30.565.10:FF:000010">
    <property type="entry name" value="Sensor histidine kinase RcsC"/>
    <property type="match status" value="1"/>
</dbReference>
<dbReference type="AlphaFoldDB" id="A0A806JZJ1"/>
<dbReference type="Gene3D" id="3.40.50.2300">
    <property type="match status" value="1"/>
</dbReference>
<dbReference type="Pfam" id="PF00512">
    <property type="entry name" value="HisKA"/>
    <property type="match status" value="1"/>
</dbReference>
<dbReference type="SMART" id="SM00448">
    <property type="entry name" value="REC"/>
    <property type="match status" value="1"/>
</dbReference>
<dbReference type="Gene3D" id="3.40.190.10">
    <property type="entry name" value="Periplasmic binding protein-like II"/>
    <property type="match status" value="4"/>
</dbReference>
<evidence type="ECO:0000256" key="5">
    <source>
        <dbReference type="SAM" id="Phobius"/>
    </source>
</evidence>
<dbReference type="InterPro" id="IPR004358">
    <property type="entry name" value="Sig_transdc_His_kin-like_C"/>
</dbReference>
<dbReference type="SUPFAM" id="SSF52172">
    <property type="entry name" value="CheY-like"/>
    <property type="match status" value="1"/>
</dbReference>
<keyword evidence="11" id="KW-0808">Transferase</keyword>
<feature type="region of interest" description="Disordered" evidence="4">
    <location>
        <begin position="979"/>
        <end position="1000"/>
    </location>
</feature>
<dbReference type="InterPro" id="IPR000014">
    <property type="entry name" value="PAS"/>
</dbReference>
<dbReference type="InterPro" id="IPR001638">
    <property type="entry name" value="Solute-binding_3/MltF_N"/>
</dbReference>
<dbReference type="SUPFAM" id="SSF53850">
    <property type="entry name" value="Periplasmic binding protein-like II"/>
    <property type="match status" value="2"/>
</dbReference>
<accession>A0A806JZJ1</accession>
<dbReference type="InterPro" id="IPR036890">
    <property type="entry name" value="HATPase_C_sf"/>
</dbReference>
<keyword evidence="5" id="KW-0472">Membrane</keyword>
<evidence type="ECO:0000256" key="4">
    <source>
        <dbReference type="SAM" id="MobiDB-lite"/>
    </source>
</evidence>
<feature type="domain" description="Response regulatory" evidence="10">
    <location>
        <begin position="1039"/>
        <end position="1156"/>
    </location>
</feature>
<dbReference type="GO" id="GO:0000155">
    <property type="term" value="F:phosphorelay sensor kinase activity"/>
    <property type="evidence" value="ECO:0007669"/>
    <property type="project" value="InterPro"/>
</dbReference>
<dbReference type="SMART" id="SM00091">
    <property type="entry name" value="PAS"/>
    <property type="match status" value="1"/>
</dbReference>
<dbReference type="Gene3D" id="1.10.287.130">
    <property type="match status" value="1"/>
</dbReference>
<evidence type="ECO:0000259" key="9">
    <source>
        <dbReference type="SMART" id="SM00388"/>
    </source>
</evidence>
<dbReference type="InterPro" id="IPR035965">
    <property type="entry name" value="PAS-like_dom_sf"/>
</dbReference>
<keyword evidence="5" id="KW-0812">Transmembrane</keyword>
<dbReference type="Pfam" id="PF00072">
    <property type="entry name" value="Response_reg"/>
    <property type="match status" value="1"/>
</dbReference>
<dbReference type="InterPro" id="IPR036097">
    <property type="entry name" value="HisK_dim/P_sf"/>
</dbReference>
<reference evidence="11" key="1">
    <citation type="submission" date="2012-03" db="EMBL/GenBank/DDBJ databases">
        <title>Functional metagenomics reveals considerable lignocellulase gene clusters in the gut microbiome of a wood-feeding higher termite.</title>
        <authorList>
            <person name="Liu N."/>
        </authorList>
    </citation>
    <scope>NUCLEOTIDE SEQUENCE</scope>
</reference>
<dbReference type="PANTHER" id="PTHR45339:SF5">
    <property type="entry name" value="HISTIDINE KINASE"/>
    <property type="match status" value="1"/>
</dbReference>
<protein>
    <recommendedName>
        <fullName evidence="2">histidine kinase</fullName>
        <ecNumber evidence="2">2.7.13.3</ecNumber>
    </recommendedName>
</protein>
<keyword evidence="5" id="KW-1133">Transmembrane helix</keyword>
<dbReference type="SUPFAM" id="SSF55874">
    <property type="entry name" value="ATPase domain of HSP90 chaperone/DNA topoisomerase II/histidine kinase"/>
    <property type="match status" value="1"/>
</dbReference>
<evidence type="ECO:0000259" key="10">
    <source>
        <dbReference type="SMART" id="SM00448"/>
    </source>
</evidence>
<dbReference type="Gene3D" id="3.30.450.20">
    <property type="entry name" value="PAS domain"/>
    <property type="match status" value="1"/>
</dbReference>
<dbReference type="EC" id="2.7.13.3" evidence="2"/>
<dbReference type="SMART" id="SM00062">
    <property type="entry name" value="PBPb"/>
    <property type="match status" value="1"/>
</dbReference>
<evidence type="ECO:0000256" key="1">
    <source>
        <dbReference type="ARBA" id="ARBA00000085"/>
    </source>
</evidence>
<feature type="domain" description="Solute-binding protein family 3/N-terminal" evidence="6">
    <location>
        <begin position="333"/>
        <end position="555"/>
    </location>
</feature>
<dbReference type="CDD" id="cd16922">
    <property type="entry name" value="HATPase_EvgS-ArcB-TorS-like"/>
    <property type="match status" value="1"/>
</dbReference>
<dbReference type="CDD" id="cd00082">
    <property type="entry name" value="HisKA"/>
    <property type="match status" value="1"/>
</dbReference>
<dbReference type="PANTHER" id="PTHR45339">
    <property type="entry name" value="HYBRID SIGNAL TRANSDUCTION HISTIDINE KINASE J"/>
    <property type="match status" value="1"/>
</dbReference>
<dbReference type="InterPro" id="IPR003594">
    <property type="entry name" value="HATPase_dom"/>
</dbReference>
<dbReference type="InterPro" id="IPR011006">
    <property type="entry name" value="CheY-like_superfamily"/>
</dbReference>
<dbReference type="CDD" id="cd17546">
    <property type="entry name" value="REC_hyHK_CKI1_RcsC-like"/>
    <property type="match status" value="1"/>
</dbReference>
<dbReference type="EMBL" id="JQ844204">
    <property type="protein sequence ID" value="AGS52656.1"/>
    <property type="molecule type" value="Genomic_DNA"/>
</dbReference>
<dbReference type="InterPro" id="IPR003661">
    <property type="entry name" value="HisK_dim/P_dom"/>
</dbReference>
<feature type="transmembrane region" description="Helical" evidence="5">
    <location>
        <begin position="569"/>
        <end position="593"/>
    </location>
</feature>
<dbReference type="InterPro" id="IPR001789">
    <property type="entry name" value="Sig_transdc_resp-reg_receiver"/>
</dbReference>
<name>A0A806JZJ1_9BACT</name>
<dbReference type="Pfam" id="PF13188">
    <property type="entry name" value="PAS_8"/>
    <property type="match status" value="1"/>
</dbReference>